<proteinExistence type="predicted"/>
<gene>
    <name evidence="1" type="ORF">JCM19239_2980</name>
</gene>
<evidence type="ECO:0000313" key="2">
    <source>
        <dbReference type="Proteomes" id="UP000029223"/>
    </source>
</evidence>
<name>A0ABQ0J5E1_9VIBR</name>
<accession>A0ABQ0J5E1</accession>
<reference evidence="2" key="1">
    <citation type="submission" date="2014-09" db="EMBL/GenBank/DDBJ databases">
        <title>Vibrio variabilis JCM 19239. (C206) whole genome shotgun sequence.</title>
        <authorList>
            <person name="Sawabe T."/>
            <person name="Meirelles P."/>
            <person name="Nakanishi M."/>
            <person name="Sayaka M."/>
            <person name="Hattori M."/>
            <person name="Ohkuma M."/>
        </authorList>
    </citation>
    <scope>NUCLEOTIDE SEQUENCE [LARGE SCALE GENOMIC DNA]</scope>
    <source>
        <strain evidence="2">JCM 19239</strain>
    </source>
</reference>
<sequence length="48" mass="5518">METWLSLAIGRLQLIESTAPERPNCGAKDIKFNVKLKSSHFDQHCKFE</sequence>
<keyword evidence="2" id="KW-1185">Reference proteome</keyword>
<dbReference type="Proteomes" id="UP000029223">
    <property type="component" value="Unassembled WGS sequence"/>
</dbReference>
<dbReference type="EMBL" id="BBMS01000002">
    <property type="protein sequence ID" value="GAL23997.1"/>
    <property type="molecule type" value="Genomic_DNA"/>
</dbReference>
<protein>
    <submittedName>
        <fullName evidence="1">Uncharacterized protein</fullName>
    </submittedName>
</protein>
<organism evidence="1 2">
    <name type="scientific">Vibrio variabilis</name>
    <dbReference type="NCBI Taxonomy" id="990271"/>
    <lineage>
        <taxon>Bacteria</taxon>
        <taxon>Pseudomonadati</taxon>
        <taxon>Pseudomonadota</taxon>
        <taxon>Gammaproteobacteria</taxon>
        <taxon>Vibrionales</taxon>
        <taxon>Vibrionaceae</taxon>
        <taxon>Vibrio</taxon>
    </lineage>
</organism>
<comment type="caution">
    <text evidence="1">The sequence shown here is derived from an EMBL/GenBank/DDBJ whole genome shotgun (WGS) entry which is preliminary data.</text>
</comment>
<evidence type="ECO:0000313" key="1">
    <source>
        <dbReference type="EMBL" id="GAL23997.1"/>
    </source>
</evidence>